<dbReference type="InterPro" id="IPR024962">
    <property type="entry name" value="YukD-like"/>
</dbReference>
<protein>
    <submittedName>
        <fullName evidence="3">Type VII secretion integral membrane protein EccD</fullName>
    </submittedName>
</protein>
<gene>
    <name evidence="3" type="ORF">EXE57_10505</name>
</gene>
<feature type="transmembrane region" description="Helical" evidence="1">
    <location>
        <begin position="213"/>
        <end position="234"/>
    </location>
</feature>
<feature type="transmembrane region" description="Helical" evidence="1">
    <location>
        <begin position="369"/>
        <end position="390"/>
    </location>
</feature>
<dbReference type="OrthoDB" id="4824971at2"/>
<name>A0A4P7GLD3_9ACTN</name>
<dbReference type="KEGG" id="noy:EXE57_10505"/>
<dbReference type="RefSeq" id="WP_135077297.1">
    <property type="nucleotide sequence ID" value="NZ_CP038267.1"/>
</dbReference>
<evidence type="ECO:0000313" key="4">
    <source>
        <dbReference type="Proteomes" id="UP000294894"/>
    </source>
</evidence>
<feature type="transmembrane region" description="Helical" evidence="1">
    <location>
        <begin position="289"/>
        <end position="308"/>
    </location>
</feature>
<feature type="transmembrane region" description="Helical" evidence="1">
    <location>
        <begin position="188"/>
        <end position="206"/>
    </location>
</feature>
<keyword evidence="1" id="KW-0472">Membrane</keyword>
<feature type="transmembrane region" description="Helical" evidence="1">
    <location>
        <begin position="116"/>
        <end position="133"/>
    </location>
</feature>
<feature type="transmembrane region" description="Helical" evidence="1">
    <location>
        <begin position="139"/>
        <end position="157"/>
    </location>
</feature>
<feature type="transmembrane region" description="Helical" evidence="1">
    <location>
        <begin position="402"/>
        <end position="425"/>
    </location>
</feature>
<reference evidence="3 4" key="1">
    <citation type="submission" date="2019-03" db="EMBL/GenBank/DDBJ databases">
        <title>Three New Species of Nocardioides, Nocardioides euryhalodurans sp. nov., Nocardioides seonyuensis sp. nov. and Nocardioides eburneoflavus sp. nov., Iolated from Soil.</title>
        <authorList>
            <person name="Roh S.G."/>
            <person name="Lee C."/>
            <person name="Kim M.-K."/>
            <person name="Kim S.B."/>
        </authorList>
    </citation>
    <scope>NUCLEOTIDE SEQUENCE [LARGE SCALE GENOMIC DNA]</scope>
    <source>
        <strain evidence="3 4">MMS17-SY117</strain>
    </source>
</reference>
<feature type="transmembrane region" description="Helical" evidence="1">
    <location>
        <begin position="164"/>
        <end position="182"/>
    </location>
</feature>
<dbReference type="InterPro" id="IPR044049">
    <property type="entry name" value="EccD_transm"/>
</dbReference>
<accession>A0A4P7GLD3</accession>
<proteinExistence type="predicted"/>
<keyword evidence="1" id="KW-0812">Transmembrane</keyword>
<evidence type="ECO:0000259" key="2">
    <source>
        <dbReference type="Pfam" id="PF19053"/>
    </source>
</evidence>
<feature type="domain" description="EccD-like transmembrane" evidence="2">
    <location>
        <begin position="113"/>
        <end position="426"/>
    </location>
</feature>
<dbReference type="Proteomes" id="UP000294894">
    <property type="component" value="Chromosome"/>
</dbReference>
<feature type="transmembrane region" description="Helical" evidence="1">
    <location>
        <begin position="343"/>
        <end position="363"/>
    </location>
</feature>
<keyword evidence="4" id="KW-1185">Reference proteome</keyword>
<sequence>MTRVGADLVRVTVVAARGRTDLVLPTSVPVAELLRGSGLLDRVAAGERPRLLAGGTRELLPGRGLTDQEVDDGAVLTLTCETDPPPHAHDDLVTVVADVVEHDLATWSVATGRRTAVGAGAALLLLGAAALLAGRGPQAWGAAGAVALLGVAAALVLSRRGSALPATLVAWLAVAYAVVALVGSPSPFPWPVQGGAAAVLVGASFLPDRRLRLVLLPAVLTGVAVAGSGLLAGWLGLPVVAVLTGVAVLVAGAGDVLVWLATVPARLHPEPVGVHALDRDRVVDQVTRTHQVLAVLGAASGLLLVVAAPAAASLGAWGATAAMVACLLVLLRARRHRTATGVLTGLASGLTGSVALAAAVLWLHPDWRLGVAAGLVATGGGAVLVGVRGVGPSLRLGRLAELAETLALVALPPLLVAATGLLGAVQRWVP</sequence>
<organism evidence="3 4">
    <name type="scientific">Nocardioides euryhalodurans</name>
    <dbReference type="NCBI Taxonomy" id="2518370"/>
    <lineage>
        <taxon>Bacteria</taxon>
        <taxon>Bacillati</taxon>
        <taxon>Actinomycetota</taxon>
        <taxon>Actinomycetes</taxon>
        <taxon>Propionibacteriales</taxon>
        <taxon>Nocardioidaceae</taxon>
        <taxon>Nocardioides</taxon>
    </lineage>
</organism>
<dbReference type="Gene3D" id="3.10.20.90">
    <property type="entry name" value="Phosphatidylinositol 3-kinase Catalytic Subunit, Chain A, domain 1"/>
    <property type="match status" value="1"/>
</dbReference>
<dbReference type="Pfam" id="PF08817">
    <property type="entry name" value="YukD"/>
    <property type="match status" value="1"/>
</dbReference>
<evidence type="ECO:0000256" key="1">
    <source>
        <dbReference type="SAM" id="Phobius"/>
    </source>
</evidence>
<evidence type="ECO:0000313" key="3">
    <source>
        <dbReference type="EMBL" id="QBR92659.1"/>
    </source>
</evidence>
<feature type="transmembrane region" description="Helical" evidence="1">
    <location>
        <begin position="314"/>
        <end position="331"/>
    </location>
</feature>
<dbReference type="AlphaFoldDB" id="A0A4P7GLD3"/>
<dbReference type="Pfam" id="PF19053">
    <property type="entry name" value="EccD"/>
    <property type="match status" value="1"/>
</dbReference>
<dbReference type="EMBL" id="CP038267">
    <property type="protein sequence ID" value="QBR92659.1"/>
    <property type="molecule type" value="Genomic_DNA"/>
</dbReference>
<keyword evidence="1" id="KW-1133">Transmembrane helix</keyword>
<feature type="transmembrane region" description="Helical" evidence="1">
    <location>
        <begin position="240"/>
        <end position="261"/>
    </location>
</feature>